<dbReference type="EMBL" id="JABSTV010001246">
    <property type="protein sequence ID" value="KAH7976255.1"/>
    <property type="molecule type" value="Genomic_DNA"/>
</dbReference>
<protein>
    <submittedName>
        <fullName evidence="1">Uncharacterized protein</fullName>
    </submittedName>
</protein>
<evidence type="ECO:0000313" key="2">
    <source>
        <dbReference type="Proteomes" id="UP000821837"/>
    </source>
</evidence>
<dbReference type="VEuPathDB" id="VectorBase:RSAN_030263"/>
<comment type="caution">
    <text evidence="1">The sequence shown here is derived from an EMBL/GenBank/DDBJ whole genome shotgun (WGS) entry which is preliminary data.</text>
</comment>
<reference evidence="1" key="2">
    <citation type="submission" date="2021-09" db="EMBL/GenBank/DDBJ databases">
        <authorList>
            <person name="Jia N."/>
            <person name="Wang J."/>
            <person name="Shi W."/>
            <person name="Du L."/>
            <person name="Sun Y."/>
            <person name="Zhan W."/>
            <person name="Jiang J."/>
            <person name="Wang Q."/>
            <person name="Zhang B."/>
            <person name="Ji P."/>
            <person name="Sakyi L.B."/>
            <person name="Cui X."/>
            <person name="Yuan T."/>
            <person name="Jiang B."/>
            <person name="Yang W."/>
            <person name="Lam T.T.-Y."/>
            <person name="Chang Q."/>
            <person name="Ding S."/>
            <person name="Wang X."/>
            <person name="Zhu J."/>
            <person name="Ruan X."/>
            <person name="Zhao L."/>
            <person name="Wei J."/>
            <person name="Que T."/>
            <person name="Du C."/>
            <person name="Cheng J."/>
            <person name="Dai P."/>
            <person name="Han X."/>
            <person name="Huang E."/>
            <person name="Gao Y."/>
            <person name="Liu J."/>
            <person name="Shao H."/>
            <person name="Ye R."/>
            <person name="Li L."/>
            <person name="Wei W."/>
            <person name="Wang X."/>
            <person name="Wang C."/>
            <person name="Huo Q."/>
            <person name="Li W."/>
            <person name="Guo W."/>
            <person name="Chen H."/>
            <person name="Chen S."/>
            <person name="Zhou L."/>
            <person name="Zhou L."/>
            <person name="Ni X."/>
            <person name="Tian J."/>
            <person name="Zhou Y."/>
            <person name="Sheng Y."/>
            <person name="Liu T."/>
            <person name="Pan Y."/>
            <person name="Xia L."/>
            <person name="Li J."/>
            <person name="Zhao F."/>
            <person name="Cao W."/>
        </authorList>
    </citation>
    <scope>NUCLEOTIDE SEQUENCE</scope>
    <source>
        <strain evidence="1">Rsan-2018</strain>
        <tissue evidence="1">Larvae</tissue>
    </source>
</reference>
<organism evidence="1 2">
    <name type="scientific">Rhipicephalus sanguineus</name>
    <name type="common">Brown dog tick</name>
    <name type="synonym">Ixodes sanguineus</name>
    <dbReference type="NCBI Taxonomy" id="34632"/>
    <lineage>
        <taxon>Eukaryota</taxon>
        <taxon>Metazoa</taxon>
        <taxon>Ecdysozoa</taxon>
        <taxon>Arthropoda</taxon>
        <taxon>Chelicerata</taxon>
        <taxon>Arachnida</taxon>
        <taxon>Acari</taxon>
        <taxon>Parasitiformes</taxon>
        <taxon>Ixodida</taxon>
        <taxon>Ixodoidea</taxon>
        <taxon>Ixodidae</taxon>
        <taxon>Rhipicephalinae</taxon>
        <taxon>Rhipicephalus</taxon>
        <taxon>Rhipicephalus</taxon>
    </lineage>
</organism>
<sequence length="316" mass="35224">MLATNSTLEVVNLKHVCPVEKDKVCWLTAQKRYAGVFKRLDILWPEELLSELAALIRRHACCPALFISVTSSIEEGVLGEFSDALAKAATLRSLDIESDIAVVNALHDRFDADGTASALRKRELHQIWGDMGANRGKERHLVRILDALKTNCSIEQFTTGAVMVTPEMATSLSELLAVNDTLNVVHLYNYWEISSNEIQTILKGLRANYTLTELRVLWDCDHYEEMGEVNALLQRNVRLANKAAHFVVSGADVNDEEGADALKRLKSSARLVEEVKELTGKTTEAALGEIQSTLARLTVCENMEDTSTWSAPHRYR</sequence>
<dbReference type="Proteomes" id="UP000821837">
    <property type="component" value="Chromosome 10"/>
</dbReference>
<accession>A0A9D4T7P9</accession>
<reference evidence="1" key="1">
    <citation type="journal article" date="2020" name="Cell">
        <title>Large-Scale Comparative Analyses of Tick Genomes Elucidate Their Genetic Diversity and Vector Capacities.</title>
        <authorList>
            <consortium name="Tick Genome and Microbiome Consortium (TIGMIC)"/>
            <person name="Jia N."/>
            <person name="Wang J."/>
            <person name="Shi W."/>
            <person name="Du L."/>
            <person name="Sun Y."/>
            <person name="Zhan W."/>
            <person name="Jiang J.F."/>
            <person name="Wang Q."/>
            <person name="Zhang B."/>
            <person name="Ji P."/>
            <person name="Bell-Sakyi L."/>
            <person name="Cui X.M."/>
            <person name="Yuan T.T."/>
            <person name="Jiang B.G."/>
            <person name="Yang W.F."/>
            <person name="Lam T.T."/>
            <person name="Chang Q.C."/>
            <person name="Ding S.J."/>
            <person name="Wang X.J."/>
            <person name="Zhu J.G."/>
            <person name="Ruan X.D."/>
            <person name="Zhao L."/>
            <person name="Wei J.T."/>
            <person name="Ye R.Z."/>
            <person name="Que T.C."/>
            <person name="Du C.H."/>
            <person name="Zhou Y.H."/>
            <person name="Cheng J.X."/>
            <person name="Dai P.F."/>
            <person name="Guo W.B."/>
            <person name="Han X.H."/>
            <person name="Huang E.J."/>
            <person name="Li L.F."/>
            <person name="Wei W."/>
            <person name="Gao Y.C."/>
            <person name="Liu J.Z."/>
            <person name="Shao H.Z."/>
            <person name="Wang X."/>
            <person name="Wang C.C."/>
            <person name="Yang T.C."/>
            <person name="Huo Q.B."/>
            <person name="Li W."/>
            <person name="Chen H.Y."/>
            <person name="Chen S.E."/>
            <person name="Zhou L.G."/>
            <person name="Ni X.B."/>
            <person name="Tian J.H."/>
            <person name="Sheng Y."/>
            <person name="Liu T."/>
            <person name="Pan Y.S."/>
            <person name="Xia L.Y."/>
            <person name="Li J."/>
            <person name="Zhao F."/>
            <person name="Cao W.C."/>
        </authorList>
    </citation>
    <scope>NUCLEOTIDE SEQUENCE</scope>
    <source>
        <strain evidence="1">Rsan-2018</strain>
    </source>
</reference>
<gene>
    <name evidence="1" type="ORF">HPB52_010386</name>
</gene>
<dbReference type="SUPFAM" id="SSF52047">
    <property type="entry name" value="RNI-like"/>
    <property type="match status" value="1"/>
</dbReference>
<dbReference type="Gene3D" id="3.80.10.10">
    <property type="entry name" value="Ribonuclease Inhibitor"/>
    <property type="match status" value="1"/>
</dbReference>
<dbReference type="InterPro" id="IPR032675">
    <property type="entry name" value="LRR_dom_sf"/>
</dbReference>
<evidence type="ECO:0000313" key="1">
    <source>
        <dbReference type="EMBL" id="KAH7976255.1"/>
    </source>
</evidence>
<keyword evidence="2" id="KW-1185">Reference proteome</keyword>
<dbReference type="AlphaFoldDB" id="A0A9D4T7P9"/>
<proteinExistence type="predicted"/>
<name>A0A9D4T7P9_RHISA</name>